<dbReference type="eggNOG" id="COG4805">
    <property type="taxonomic scope" value="Bacteria"/>
</dbReference>
<keyword evidence="1" id="KW-0732">Signal</keyword>
<comment type="caution">
    <text evidence="2">The sequence shown here is derived from an EMBL/GenBank/DDBJ whole genome shotgun (WGS) entry which is preliminary data.</text>
</comment>
<dbReference type="STRING" id="1384056.N787_11810"/>
<evidence type="ECO:0000313" key="2">
    <source>
        <dbReference type="EMBL" id="KFN46092.1"/>
    </source>
</evidence>
<accession>A0A091B3F5</accession>
<dbReference type="Pfam" id="PF05960">
    <property type="entry name" value="DUF885"/>
    <property type="match status" value="1"/>
</dbReference>
<dbReference type="PANTHER" id="PTHR33361">
    <property type="entry name" value="GLR0591 PROTEIN"/>
    <property type="match status" value="1"/>
</dbReference>
<proteinExistence type="predicted"/>
<name>A0A091B3F5_9GAMM</name>
<dbReference type="Proteomes" id="UP000029393">
    <property type="component" value="Unassembled WGS sequence"/>
</dbReference>
<reference evidence="2 3" key="1">
    <citation type="submission" date="2013-09" db="EMBL/GenBank/DDBJ databases">
        <title>Genome sequencing of Arenimonas metalli.</title>
        <authorList>
            <person name="Chen F."/>
            <person name="Wang G."/>
        </authorList>
    </citation>
    <scope>NUCLEOTIDE SEQUENCE [LARGE SCALE GENOMIC DNA]</scope>
    <source>
        <strain evidence="2 3">CF5-1</strain>
    </source>
</reference>
<evidence type="ECO:0008006" key="4">
    <source>
        <dbReference type="Google" id="ProtNLM"/>
    </source>
</evidence>
<feature type="signal peptide" evidence="1">
    <location>
        <begin position="1"/>
        <end position="24"/>
    </location>
</feature>
<organism evidence="2 3">
    <name type="scientific">Arenimonas metalli CF5-1</name>
    <dbReference type="NCBI Taxonomy" id="1384056"/>
    <lineage>
        <taxon>Bacteria</taxon>
        <taxon>Pseudomonadati</taxon>
        <taxon>Pseudomonadota</taxon>
        <taxon>Gammaproteobacteria</taxon>
        <taxon>Lysobacterales</taxon>
        <taxon>Lysobacteraceae</taxon>
        <taxon>Arenimonas</taxon>
    </lineage>
</organism>
<dbReference type="AlphaFoldDB" id="A0A091B3F5"/>
<dbReference type="PANTHER" id="PTHR33361:SF2">
    <property type="entry name" value="DUF885 DOMAIN-CONTAINING PROTEIN"/>
    <property type="match status" value="1"/>
</dbReference>
<feature type="chain" id="PRO_5001869430" description="X-Pro dipeptidyl-peptidase" evidence="1">
    <location>
        <begin position="25"/>
        <end position="583"/>
    </location>
</feature>
<dbReference type="EMBL" id="AVCK01000020">
    <property type="protein sequence ID" value="KFN46092.1"/>
    <property type="molecule type" value="Genomic_DNA"/>
</dbReference>
<keyword evidence="3" id="KW-1185">Reference proteome</keyword>
<sequence length="583" mass="66139">MPHARRLLAICLAAALAAPAAAHAAGEGLAPALAEMPASTQRLAPVVARFRSDLASLERVRDITAGPRREAALRELYQAWQARLAEIDPGTLGLEDRLDHALMTRELGYRLGQLDFSRSRYEEAAPLLPGVDALVALAEARRALEYPDGRASADVLDRSRRALADLQSRLEKDPKALGTSPIVAFRAARLLDAVREDLRQWHGFHAGYDPDFTWWTRQPYEALDKQLESHAKLLRDKLAGANDPETIIGDPIGREALLTGLRHELIPYTPEQLMDLAERELAWCQRELDKAAAEMGQDDWRRALEIVKSRHPAPGEQPKLVVELADEAIAFMEANELLTVPELAKRDWRMTMLTPEYQLQAPFFLGGQDVWVAYPTDTMPHDKKLMALRGNNRHFSRAVVHHELIPGHHLQYFYNTRYQPHRELFDTPFWGEGWALYWEFRLWDLGFAKTPEDKIGMLFWRSHRAARILFSLGFHLGEMAPDQAVDLLVERVGHERENARAEVRRSFAGDYGPLYQIAYMIGGLQFNALHKEFVASGRMTERDFHDTILKGGPMPVAAVRARLLGELPPGELPRDWRFYDFGK</sequence>
<dbReference type="RefSeq" id="WP_052575286.1">
    <property type="nucleotide sequence ID" value="NZ_AVCK01000020.1"/>
</dbReference>
<gene>
    <name evidence="2" type="ORF">N787_11810</name>
</gene>
<dbReference type="InterPro" id="IPR010281">
    <property type="entry name" value="DUF885"/>
</dbReference>
<evidence type="ECO:0000313" key="3">
    <source>
        <dbReference type="Proteomes" id="UP000029393"/>
    </source>
</evidence>
<evidence type="ECO:0000256" key="1">
    <source>
        <dbReference type="SAM" id="SignalP"/>
    </source>
</evidence>
<dbReference type="OrthoDB" id="9769898at2"/>
<dbReference type="PATRIC" id="fig|1384056.3.peg.1574"/>
<protein>
    <recommendedName>
        <fullName evidence="4">X-Pro dipeptidyl-peptidase</fullName>
    </recommendedName>
</protein>